<accession>A0A146K4N8</accession>
<sequence length="1203" mass="134781">AGYKQQTYSELVQQGAAIYDAIYPNYDGGKLYDAIISTPILGWMIGFGILPIVFTIIVFIVQPFAWCCIRNGNAYVKIRTKQGKIDRQRRKLMRKYKIKRMRNMQDEIQALTQVANTQDQELIQTLVSDQLTISTLRSETQARQGWKFVWIILYYCVAVIGLVGVIYFAKGTTDTVQLGQRGIDLAKKHETLVMDYLNTSLKTVDQSISVLINRPTTLCHDFVYKNQSDFGVTLNQFVADVKQFNTSSAALEKSFDLMENGLISTAGKLLFFPDDSTNILGYVQQALTKIQQLVQTMTTTDSSINNLESSTQQIIADKANLPQEMQNLLDQWNIANFNIDIYSQLPAEIANVIKLLASNPSKWKFANQIVAIIQPLISFNITQFQKLLVPCDENGSNCKNFTFHEMVLEVFNYDLSTLIGKEFTASNLLEYAGQQIDQIIDPIMQSKEYYDQYKGYADYIMSIPFDQFLQEMTQQCDFPWCGIIGGTDLNIYMNYKNWIIAGIYVLILLAPIAILLSQLLCTVCNKSCCVSCSVWSCCWCQIFTVILSVAFLVASIVQPLVIKPISTAMTSNLTVMTDETLSQVGKYVNLNSSLFLDSGSQYVKFVPSTIQINSYSTQKLIDSFKFTMEIDVENAIRDYFQQFTGDFSNAVLKFIQGMVPTTYNVSFDGSDISNLMNASAASSLGKMIKFNGTSLTQFIKTGFSWLYDDLKKIDTGSMFQGMKAEIHPPFQAYTNQMWSDYITPQLSNLQNLKTQITIPTEVCDAKTEYTNLIQNETNPVTTFSVIDELLNATDLNSLVTPTITINKKLSQLQTIFFSNYFEFLSTHNLLETELAGCGIVRVNLEMDTLACINKRLETPIQSLDALASISLSIQGSSPLLLNSMNEFNSYFRTYVPIPSADINTMVTHAQNVISSSEAYDESKLISISNDEIQLMKNKKVTPEAFANTKPVGPTPQTAELIEYVLNTAKFAVYANFIKQLQTINMIDDTTLAFNVQTTRLSHLSTQLSTQFPLIFDSIQYLHTDLIGLSSLICMPAPTTPVIDVLPADLKAIVDKVVENVAQATDSNALFNPVQKSLMNAQAFTEYADLMNIITDMMLNLTFADEALLNSQVLGYPIKVMNDFSEFGLSMVDNFSFGAYMFFLFSIIGTVFLLFGYGWIAQREDQGMCTKKGAININVGNAYTDGMVVVKNDQIVAVNAITIV</sequence>
<feature type="transmembrane region" description="Helical" evidence="1">
    <location>
        <begin position="1136"/>
        <end position="1159"/>
    </location>
</feature>
<dbReference type="CDD" id="cd20805">
    <property type="entry name" value="C1_DGK_rpt2"/>
    <property type="match status" value="1"/>
</dbReference>
<keyword evidence="1" id="KW-0472">Membrane</keyword>
<gene>
    <name evidence="2" type="ORF">TPC1_30046</name>
</gene>
<evidence type="ECO:0000313" key="2">
    <source>
        <dbReference type="EMBL" id="JAP90459.1"/>
    </source>
</evidence>
<protein>
    <recommendedName>
        <fullName evidence="3">Prominin</fullName>
    </recommendedName>
</protein>
<dbReference type="EMBL" id="GDID01006147">
    <property type="protein sequence ID" value="JAP90459.1"/>
    <property type="molecule type" value="Transcribed_RNA"/>
</dbReference>
<keyword evidence="1" id="KW-1133">Transmembrane helix</keyword>
<feature type="transmembrane region" description="Helical" evidence="1">
    <location>
        <begin position="148"/>
        <end position="169"/>
    </location>
</feature>
<reference evidence="2" key="1">
    <citation type="submission" date="2015-07" db="EMBL/GenBank/DDBJ databases">
        <title>Adaptation to a free-living lifestyle via gene acquisitions in the diplomonad Trepomonas sp. PC1.</title>
        <authorList>
            <person name="Xu F."/>
            <person name="Jerlstrom-Hultqvist J."/>
            <person name="Kolisko M."/>
            <person name="Simpson A.G.B."/>
            <person name="Roger A.J."/>
            <person name="Svard S.G."/>
            <person name="Andersson J.O."/>
        </authorList>
    </citation>
    <scope>NUCLEOTIDE SEQUENCE</scope>
    <source>
        <strain evidence="2">PC1</strain>
    </source>
</reference>
<proteinExistence type="predicted"/>
<evidence type="ECO:0000256" key="1">
    <source>
        <dbReference type="SAM" id="Phobius"/>
    </source>
</evidence>
<evidence type="ECO:0008006" key="3">
    <source>
        <dbReference type="Google" id="ProtNLM"/>
    </source>
</evidence>
<feature type="transmembrane region" description="Helical" evidence="1">
    <location>
        <begin position="40"/>
        <end position="61"/>
    </location>
</feature>
<name>A0A146K4N8_9EUKA</name>
<keyword evidence="1" id="KW-0812">Transmembrane</keyword>
<organism evidence="2">
    <name type="scientific">Trepomonas sp. PC1</name>
    <dbReference type="NCBI Taxonomy" id="1076344"/>
    <lineage>
        <taxon>Eukaryota</taxon>
        <taxon>Metamonada</taxon>
        <taxon>Diplomonadida</taxon>
        <taxon>Hexamitidae</taxon>
        <taxon>Hexamitinae</taxon>
        <taxon>Trepomonas</taxon>
    </lineage>
</organism>
<feature type="non-terminal residue" evidence="2">
    <location>
        <position position="1"/>
    </location>
</feature>
<dbReference type="AlphaFoldDB" id="A0A146K4N8"/>
<feature type="transmembrane region" description="Helical" evidence="1">
    <location>
        <begin position="533"/>
        <end position="557"/>
    </location>
</feature>
<feature type="transmembrane region" description="Helical" evidence="1">
    <location>
        <begin position="498"/>
        <end position="521"/>
    </location>
</feature>